<proteinExistence type="predicted"/>
<reference evidence="1 2" key="1">
    <citation type="journal article" date="2022" name="DNA Res.">
        <title>Chromosomal-level genome assembly of the orchid tree Bauhinia variegata (Leguminosae; Cercidoideae) supports the allotetraploid origin hypothesis of Bauhinia.</title>
        <authorList>
            <person name="Zhong Y."/>
            <person name="Chen Y."/>
            <person name="Zheng D."/>
            <person name="Pang J."/>
            <person name="Liu Y."/>
            <person name="Luo S."/>
            <person name="Meng S."/>
            <person name="Qian L."/>
            <person name="Wei D."/>
            <person name="Dai S."/>
            <person name="Zhou R."/>
        </authorList>
    </citation>
    <scope>NUCLEOTIDE SEQUENCE [LARGE SCALE GENOMIC DNA]</scope>
    <source>
        <strain evidence="1">BV-YZ2020</strain>
    </source>
</reference>
<organism evidence="1 2">
    <name type="scientific">Bauhinia variegata</name>
    <name type="common">Purple orchid tree</name>
    <name type="synonym">Phanera variegata</name>
    <dbReference type="NCBI Taxonomy" id="167791"/>
    <lineage>
        <taxon>Eukaryota</taxon>
        <taxon>Viridiplantae</taxon>
        <taxon>Streptophyta</taxon>
        <taxon>Embryophyta</taxon>
        <taxon>Tracheophyta</taxon>
        <taxon>Spermatophyta</taxon>
        <taxon>Magnoliopsida</taxon>
        <taxon>eudicotyledons</taxon>
        <taxon>Gunneridae</taxon>
        <taxon>Pentapetalae</taxon>
        <taxon>rosids</taxon>
        <taxon>fabids</taxon>
        <taxon>Fabales</taxon>
        <taxon>Fabaceae</taxon>
        <taxon>Cercidoideae</taxon>
        <taxon>Cercideae</taxon>
        <taxon>Bauhiniinae</taxon>
        <taxon>Bauhinia</taxon>
    </lineage>
</organism>
<dbReference type="Proteomes" id="UP000828941">
    <property type="component" value="Chromosome 10"/>
</dbReference>
<accession>A0ACB9M163</accession>
<evidence type="ECO:0000313" key="1">
    <source>
        <dbReference type="EMBL" id="KAI4317693.1"/>
    </source>
</evidence>
<comment type="caution">
    <text evidence="1">The sequence shown here is derived from an EMBL/GenBank/DDBJ whole genome shotgun (WGS) entry which is preliminary data.</text>
</comment>
<dbReference type="EMBL" id="CM039435">
    <property type="protein sequence ID" value="KAI4317693.1"/>
    <property type="molecule type" value="Genomic_DNA"/>
</dbReference>
<gene>
    <name evidence="1" type="ORF">L6164_025543</name>
</gene>
<sequence>MDQQPPNRNRDNGPSQLPLHQNDADEKDENVMQLDECSSLYLSMQDCIVNSNRDWKKCQTEVQALRKCMEKKNNNNKGK</sequence>
<name>A0ACB9M163_BAUVA</name>
<evidence type="ECO:0000313" key="2">
    <source>
        <dbReference type="Proteomes" id="UP000828941"/>
    </source>
</evidence>
<protein>
    <submittedName>
        <fullName evidence="1">Uncharacterized protein</fullName>
    </submittedName>
</protein>
<keyword evidence="2" id="KW-1185">Reference proteome</keyword>